<sequence>MNTKKIVITGGPGTGKSSIIHQLQKMGYSCLEEISRQVTLQAREDGVEQMFLTQPLLFSERLLNGRVAQFNEANLSVEPYIFLDRGVHDVLAYMDFIGDEYPQTFTNVCESLVYDHVFILKPWKEIYKSDAVRYESFEEALKIHDCLVNMYERFNYTLIDVPFDTVENRADYILKEIKSL</sequence>
<keyword evidence="2" id="KW-0067">ATP-binding</keyword>
<evidence type="ECO:0000259" key="1">
    <source>
        <dbReference type="Pfam" id="PF13521"/>
    </source>
</evidence>
<dbReference type="EMBL" id="CP041637">
    <property type="protein sequence ID" value="QDO95318.1"/>
    <property type="molecule type" value="Genomic_DNA"/>
</dbReference>
<keyword evidence="3" id="KW-1185">Reference proteome</keyword>
<dbReference type="Gene3D" id="3.40.50.300">
    <property type="entry name" value="P-loop containing nucleotide triphosphate hydrolases"/>
    <property type="match status" value="1"/>
</dbReference>
<keyword evidence="2" id="KW-0547">Nucleotide-binding</keyword>
<dbReference type="InterPro" id="IPR027417">
    <property type="entry name" value="P-loop_NTPase"/>
</dbReference>
<evidence type="ECO:0000313" key="2">
    <source>
        <dbReference type="EMBL" id="QDO95318.1"/>
    </source>
</evidence>
<dbReference type="AlphaFoldDB" id="A0A516GUX3"/>
<dbReference type="SUPFAM" id="SSF52540">
    <property type="entry name" value="P-loop containing nucleoside triphosphate hydrolases"/>
    <property type="match status" value="1"/>
</dbReference>
<organism evidence="2 3">
    <name type="scientific">Formosa sediminum</name>
    <dbReference type="NCBI Taxonomy" id="2594004"/>
    <lineage>
        <taxon>Bacteria</taxon>
        <taxon>Pseudomonadati</taxon>
        <taxon>Bacteroidota</taxon>
        <taxon>Flavobacteriia</taxon>
        <taxon>Flavobacteriales</taxon>
        <taxon>Flavobacteriaceae</taxon>
        <taxon>Formosa</taxon>
    </lineage>
</organism>
<dbReference type="OrthoDB" id="5638848at2"/>
<dbReference type="InterPro" id="IPR038727">
    <property type="entry name" value="NadR/Ttd14_AAA_dom"/>
</dbReference>
<evidence type="ECO:0000313" key="3">
    <source>
        <dbReference type="Proteomes" id="UP000319209"/>
    </source>
</evidence>
<feature type="domain" description="NadR/Ttd14 AAA" evidence="1">
    <location>
        <begin position="5"/>
        <end position="169"/>
    </location>
</feature>
<reference evidence="2 3" key="1">
    <citation type="submission" date="2019-07" db="EMBL/GenBank/DDBJ databases">
        <title>Genome sequencing for Formosa sp. PS13.</title>
        <authorList>
            <person name="Park S.-J."/>
        </authorList>
    </citation>
    <scope>NUCLEOTIDE SEQUENCE [LARGE SCALE GENOMIC DNA]</scope>
    <source>
        <strain evidence="2 3">PS13</strain>
    </source>
</reference>
<gene>
    <name evidence="2" type="ORF">FNB79_15515</name>
</gene>
<dbReference type="KEGG" id="fop:FNB79_15515"/>
<accession>A0A516GUX3</accession>
<dbReference type="RefSeq" id="WP_143382226.1">
    <property type="nucleotide sequence ID" value="NZ_CP041637.1"/>
</dbReference>
<dbReference type="Pfam" id="PF13521">
    <property type="entry name" value="AAA_28"/>
    <property type="match status" value="1"/>
</dbReference>
<dbReference type="Proteomes" id="UP000319209">
    <property type="component" value="Chromosome"/>
</dbReference>
<proteinExistence type="predicted"/>
<name>A0A516GUX3_9FLAO</name>
<dbReference type="GO" id="GO:0005524">
    <property type="term" value="F:ATP binding"/>
    <property type="evidence" value="ECO:0007669"/>
    <property type="project" value="UniProtKB-KW"/>
</dbReference>
<protein>
    <submittedName>
        <fullName evidence="2">ATP-binding protein</fullName>
    </submittedName>
</protein>